<evidence type="ECO:0000313" key="1">
    <source>
        <dbReference type="EMBL" id="CAK0797518.1"/>
    </source>
</evidence>
<gene>
    <name evidence="1" type="ORF">PCOR1329_LOCUS6575</name>
</gene>
<reference evidence="1" key="1">
    <citation type="submission" date="2023-10" db="EMBL/GenBank/DDBJ databases">
        <authorList>
            <person name="Chen Y."/>
            <person name="Shah S."/>
            <person name="Dougan E. K."/>
            <person name="Thang M."/>
            <person name="Chan C."/>
        </authorList>
    </citation>
    <scope>NUCLEOTIDE SEQUENCE [LARGE SCALE GENOMIC DNA]</scope>
</reference>
<proteinExistence type="predicted"/>
<name>A0ABN9PW59_9DINO</name>
<keyword evidence="2" id="KW-1185">Reference proteome</keyword>
<protein>
    <submittedName>
        <fullName evidence="1">Uncharacterized protein</fullName>
    </submittedName>
</protein>
<dbReference type="EMBL" id="CAUYUJ010001768">
    <property type="protein sequence ID" value="CAK0797518.1"/>
    <property type="molecule type" value="Genomic_DNA"/>
</dbReference>
<dbReference type="Proteomes" id="UP001189429">
    <property type="component" value="Unassembled WGS sequence"/>
</dbReference>
<organism evidence="1 2">
    <name type="scientific">Prorocentrum cordatum</name>
    <dbReference type="NCBI Taxonomy" id="2364126"/>
    <lineage>
        <taxon>Eukaryota</taxon>
        <taxon>Sar</taxon>
        <taxon>Alveolata</taxon>
        <taxon>Dinophyceae</taxon>
        <taxon>Prorocentrales</taxon>
        <taxon>Prorocentraceae</taxon>
        <taxon>Prorocentrum</taxon>
    </lineage>
</organism>
<sequence>MASVNQPARDLAIALSDVMGGAQGSDSKLQATIKRLHEAAGLDTGNGERLEDNPVIKKMKAELAEMQGHIKNHGDQLASIQQSTSTTSDDVRALRNLLEGGLGGNGGKGSWNAPGPKGLGKGADQGVPAVHENGPVMNPMMTKQMHETALSFLGVSKDRADVSQWAATIPEGGLPYLAWWTEIGKKKGLDQWRRKLKSLGASEAQVDGKDLAVMGTLLFQFLDEDGEWADEWADTAMQQAPPAA</sequence>
<accession>A0ABN9PW59</accession>
<evidence type="ECO:0000313" key="2">
    <source>
        <dbReference type="Proteomes" id="UP001189429"/>
    </source>
</evidence>
<comment type="caution">
    <text evidence="1">The sequence shown here is derived from an EMBL/GenBank/DDBJ whole genome shotgun (WGS) entry which is preliminary data.</text>
</comment>